<sequence length="230" mass="25666">MCPVGLGWYRWQGWMGVTTYPVLPRSSSPSYTPFCSASGLSAYAYSFWIPMLFSECVLCALAVSRFVHMHRTRAGATLFQNGRRLIAALIRDSVWYFVVMFATYLANAIVFVVGTTTDIEILIGFSVAFVCVFANRLCLNTRGMVCRGRLLTTSGSTQPEFDATPASAHVSSPRSPRRPYDSLVDLEDGADGYDGPIVSERRLGHHVFHSFHLFLQHICVGFRPTISRPY</sequence>
<name>A0A165LQ58_9APHY</name>
<evidence type="ECO:0000256" key="1">
    <source>
        <dbReference type="SAM" id="MobiDB-lite"/>
    </source>
</evidence>
<feature type="transmembrane region" description="Helical" evidence="2">
    <location>
        <begin position="119"/>
        <end position="139"/>
    </location>
</feature>
<accession>A0A165LQ58</accession>
<reference evidence="3 4" key="1">
    <citation type="journal article" date="2016" name="Mol. Biol. Evol.">
        <title>Comparative Genomics of Early-Diverging Mushroom-Forming Fungi Provides Insights into the Origins of Lignocellulose Decay Capabilities.</title>
        <authorList>
            <person name="Nagy L.G."/>
            <person name="Riley R."/>
            <person name="Tritt A."/>
            <person name="Adam C."/>
            <person name="Daum C."/>
            <person name="Floudas D."/>
            <person name="Sun H."/>
            <person name="Yadav J.S."/>
            <person name="Pangilinan J."/>
            <person name="Larsson K.H."/>
            <person name="Matsuura K."/>
            <person name="Barry K."/>
            <person name="Labutti K."/>
            <person name="Kuo R."/>
            <person name="Ohm R.A."/>
            <person name="Bhattacharya S.S."/>
            <person name="Shirouzu T."/>
            <person name="Yoshinaga Y."/>
            <person name="Martin F.M."/>
            <person name="Grigoriev I.V."/>
            <person name="Hibbett D.S."/>
        </authorList>
    </citation>
    <scope>NUCLEOTIDE SEQUENCE [LARGE SCALE GENOMIC DNA]</scope>
    <source>
        <strain evidence="3 4">L-15889</strain>
    </source>
</reference>
<dbReference type="OrthoDB" id="3349377at2759"/>
<dbReference type="EMBL" id="KV429120">
    <property type="protein sequence ID" value="KZT64713.1"/>
    <property type="molecule type" value="Genomic_DNA"/>
</dbReference>
<evidence type="ECO:0000313" key="3">
    <source>
        <dbReference type="EMBL" id="KZT64713.1"/>
    </source>
</evidence>
<keyword evidence="2" id="KW-1133">Transmembrane helix</keyword>
<feature type="region of interest" description="Disordered" evidence="1">
    <location>
        <begin position="157"/>
        <end position="179"/>
    </location>
</feature>
<gene>
    <name evidence="3" type="ORF">DAEQUDRAFT_584093</name>
</gene>
<proteinExistence type="predicted"/>
<keyword evidence="4" id="KW-1185">Reference proteome</keyword>
<feature type="transmembrane region" description="Helical" evidence="2">
    <location>
        <begin position="42"/>
        <end position="63"/>
    </location>
</feature>
<protein>
    <submittedName>
        <fullName evidence="3">Uncharacterized protein</fullName>
    </submittedName>
</protein>
<evidence type="ECO:0000313" key="4">
    <source>
        <dbReference type="Proteomes" id="UP000076727"/>
    </source>
</evidence>
<organism evidence="3 4">
    <name type="scientific">Daedalea quercina L-15889</name>
    <dbReference type="NCBI Taxonomy" id="1314783"/>
    <lineage>
        <taxon>Eukaryota</taxon>
        <taxon>Fungi</taxon>
        <taxon>Dikarya</taxon>
        <taxon>Basidiomycota</taxon>
        <taxon>Agaricomycotina</taxon>
        <taxon>Agaricomycetes</taxon>
        <taxon>Polyporales</taxon>
        <taxon>Fomitopsis</taxon>
    </lineage>
</organism>
<feature type="transmembrane region" description="Helical" evidence="2">
    <location>
        <begin position="93"/>
        <end position="113"/>
    </location>
</feature>
<keyword evidence="2" id="KW-0472">Membrane</keyword>
<dbReference type="Proteomes" id="UP000076727">
    <property type="component" value="Unassembled WGS sequence"/>
</dbReference>
<evidence type="ECO:0000256" key="2">
    <source>
        <dbReference type="SAM" id="Phobius"/>
    </source>
</evidence>
<keyword evidence="2" id="KW-0812">Transmembrane</keyword>
<dbReference type="AlphaFoldDB" id="A0A165LQ58"/>